<name>A0A5B8S1W3_9SPHN</name>
<dbReference type="InterPro" id="IPR004307">
    <property type="entry name" value="TspO_MBR"/>
</dbReference>
<dbReference type="PANTHER" id="PTHR10057:SF0">
    <property type="entry name" value="TRANSLOCATOR PROTEIN"/>
    <property type="match status" value="1"/>
</dbReference>
<keyword evidence="3 6" id="KW-0812">Transmembrane</keyword>
<accession>A0A5B8S1W3</accession>
<dbReference type="FunFam" id="1.20.1260.100:FF:000001">
    <property type="entry name" value="translocator protein 2"/>
    <property type="match status" value="1"/>
</dbReference>
<organism evidence="7 8">
    <name type="scientific">Novosphingobium ginsenosidimutans</name>
    <dbReference type="NCBI Taxonomy" id="1176536"/>
    <lineage>
        <taxon>Bacteria</taxon>
        <taxon>Pseudomonadati</taxon>
        <taxon>Pseudomonadota</taxon>
        <taxon>Alphaproteobacteria</taxon>
        <taxon>Sphingomonadales</taxon>
        <taxon>Sphingomonadaceae</taxon>
        <taxon>Novosphingobium</taxon>
    </lineage>
</organism>
<dbReference type="CDD" id="cd15904">
    <property type="entry name" value="TSPO_MBR"/>
    <property type="match status" value="1"/>
</dbReference>
<dbReference type="OrthoDB" id="9795496at2"/>
<feature type="transmembrane region" description="Helical" evidence="6">
    <location>
        <begin position="57"/>
        <end position="78"/>
    </location>
</feature>
<evidence type="ECO:0000313" key="7">
    <source>
        <dbReference type="EMBL" id="QEA14825.1"/>
    </source>
</evidence>
<evidence type="ECO:0000256" key="5">
    <source>
        <dbReference type="ARBA" id="ARBA00023136"/>
    </source>
</evidence>
<dbReference type="RefSeq" id="WP_147088806.1">
    <property type="nucleotide sequence ID" value="NZ_BAABJD010000002.1"/>
</dbReference>
<gene>
    <name evidence="7" type="ORF">FRF71_01035</name>
</gene>
<evidence type="ECO:0000256" key="2">
    <source>
        <dbReference type="ARBA" id="ARBA00007524"/>
    </source>
</evidence>
<evidence type="ECO:0000256" key="3">
    <source>
        <dbReference type="ARBA" id="ARBA00022692"/>
    </source>
</evidence>
<protein>
    <submittedName>
        <fullName evidence="7">Tryptophan-rich sensory protein</fullName>
    </submittedName>
</protein>
<dbReference type="GO" id="GO:0033013">
    <property type="term" value="P:tetrapyrrole metabolic process"/>
    <property type="evidence" value="ECO:0007669"/>
    <property type="project" value="UniProtKB-ARBA"/>
</dbReference>
<dbReference type="PIRSF" id="PIRSF005859">
    <property type="entry name" value="PBR"/>
    <property type="match status" value="1"/>
</dbReference>
<dbReference type="Pfam" id="PF03073">
    <property type="entry name" value="TspO_MBR"/>
    <property type="match status" value="1"/>
</dbReference>
<sequence length="184" mass="19563">MSALASPAQLRSSFIRWSLFLVPGIVLLGFLSGTAGGGAGTPWFASLVKPSLFPPPATFGIVWSILYVLMGFALALVVTARGAPGRTAAIAAFGIQLILNLAWSPLFFGAHQISAALYLLLAIDVAVFATLLLFWRVRPLAGMLLMPYLAWVLFAAVLNWQFLEANPNADGHDVTGAVSTVTFE</sequence>
<dbReference type="InterPro" id="IPR038330">
    <property type="entry name" value="TspO/MBR-related_sf"/>
</dbReference>
<keyword evidence="5 6" id="KW-0472">Membrane</keyword>
<dbReference type="Proteomes" id="UP000321172">
    <property type="component" value="Chromosome"/>
</dbReference>
<dbReference type="EMBL" id="CP042345">
    <property type="protein sequence ID" value="QEA14825.1"/>
    <property type="molecule type" value="Genomic_DNA"/>
</dbReference>
<dbReference type="PANTHER" id="PTHR10057">
    <property type="entry name" value="PERIPHERAL-TYPE BENZODIAZEPINE RECEPTOR"/>
    <property type="match status" value="1"/>
</dbReference>
<comment type="similarity">
    <text evidence="2">Belongs to the TspO/BZRP family.</text>
</comment>
<feature type="transmembrane region" description="Helical" evidence="6">
    <location>
        <begin position="115"/>
        <end position="135"/>
    </location>
</feature>
<feature type="transmembrane region" description="Helical" evidence="6">
    <location>
        <begin position="90"/>
        <end position="109"/>
    </location>
</feature>
<evidence type="ECO:0000256" key="6">
    <source>
        <dbReference type="SAM" id="Phobius"/>
    </source>
</evidence>
<dbReference type="KEGG" id="ngf:FRF71_01035"/>
<keyword evidence="4 6" id="KW-1133">Transmembrane helix</keyword>
<reference evidence="7 8" key="1">
    <citation type="journal article" date="2013" name="J. Microbiol. Biotechnol.">
        <title>Novosphingobium ginsenosidimutans sp. nov., with the ability to convert ginsenoside.</title>
        <authorList>
            <person name="Kim J.K."/>
            <person name="He D."/>
            <person name="Liu Q.M."/>
            <person name="Park H.Y."/>
            <person name="Jung M.S."/>
            <person name="Yoon M.H."/>
            <person name="Kim S.C."/>
            <person name="Im W.T."/>
        </authorList>
    </citation>
    <scope>NUCLEOTIDE SEQUENCE [LARGE SCALE GENOMIC DNA]</scope>
    <source>
        <strain evidence="7 8">FW-6</strain>
    </source>
</reference>
<feature type="transmembrane region" description="Helical" evidence="6">
    <location>
        <begin position="142"/>
        <end position="163"/>
    </location>
</feature>
<evidence type="ECO:0000256" key="1">
    <source>
        <dbReference type="ARBA" id="ARBA00004141"/>
    </source>
</evidence>
<proteinExistence type="inferred from homology"/>
<comment type="subcellular location">
    <subcellularLocation>
        <location evidence="1">Membrane</location>
        <topology evidence="1">Multi-pass membrane protein</topology>
    </subcellularLocation>
</comment>
<keyword evidence="8" id="KW-1185">Reference proteome</keyword>
<evidence type="ECO:0000313" key="8">
    <source>
        <dbReference type="Proteomes" id="UP000321172"/>
    </source>
</evidence>
<dbReference type="AlphaFoldDB" id="A0A5B8S1W3"/>
<dbReference type="Gene3D" id="1.20.1260.100">
    <property type="entry name" value="TspO/MBR protein"/>
    <property type="match status" value="1"/>
</dbReference>
<feature type="transmembrane region" description="Helical" evidence="6">
    <location>
        <begin position="20"/>
        <end position="45"/>
    </location>
</feature>
<evidence type="ECO:0000256" key="4">
    <source>
        <dbReference type="ARBA" id="ARBA00022989"/>
    </source>
</evidence>
<dbReference type="GO" id="GO:0016020">
    <property type="term" value="C:membrane"/>
    <property type="evidence" value="ECO:0007669"/>
    <property type="project" value="UniProtKB-SubCell"/>
</dbReference>